<dbReference type="EMBL" id="MHMM01000017">
    <property type="protein sequence ID" value="OGZ26745.1"/>
    <property type="molecule type" value="Genomic_DNA"/>
</dbReference>
<keyword evidence="3 6" id="KW-0812">Transmembrane</keyword>
<feature type="domain" description="POTRA" evidence="7">
    <location>
        <begin position="44"/>
        <end position="115"/>
    </location>
</feature>
<sequence length="251" mass="29495">MRYKKRFREKRRIPLLKKKWFWRAILLLILFSGIFYLVFISSAFEIKEIKIAGIESCSEAQIKEAIRSEIEVSKNIFLIDIEKAVSNAKSSVPKISGLKVKRVLFNTILIQTEERKPIFVFQGFYIDKEGVVFEKASSALTEIRADFKTAPVLGSEAISRNDISRAVEIKDEFDRLKIELSAIFFLDQRIEVIPKGSWRVYFKREGDIKNDLKRIRILLEEKYSPKERENIEYIDLRFEKIYISLKNPAEE</sequence>
<dbReference type="AlphaFoldDB" id="A0A1G2ELT1"/>
<accession>A0A1G2ELT1</accession>
<dbReference type="Pfam" id="PF08478">
    <property type="entry name" value="POTRA_1"/>
    <property type="match status" value="1"/>
</dbReference>
<evidence type="ECO:0000313" key="9">
    <source>
        <dbReference type="Proteomes" id="UP000177740"/>
    </source>
</evidence>
<reference evidence="8 9" key="1">
    <citation type="journal article" date="2016" name="Nat. Commun.">
        <title>Thousands of microbial genomes shed light on interconnected biogeochemical processes in an aquifer system.</title>
        <authorList>
            <person name="Anantharaman K."/>
            <person name="Brown C.T."/>
            <person name="Hug L.A."/>
            <person name="Sharon I."/>
            <person name="Castelle C.J."/>
            <person name="Probst A.J."/>
            <person name="Thomas B.C."/>
            <person name="Singh A."/>
            <person name="Wilkins M.J."/>
            <person name="Karaoz U."/>
            <person name="Brodie E.L."/>
            <person name="Williams K.H."/>
            <person name="Hubbard S.S."/>
            <person name="Banfield J.F."/>
        </authorList>
    </citation>
    <scope>NUCLEOTIDE SEQUENCE [LARGE SCALE GENOMIC DNA]</scope>
</reference>
<dbReference type="InterPro" id="IPR013685">
    <property type="entry name" value="POTRA_FtsQ_type"/>
</dbReference>
<evidence type="ECO:0000256" key="6">
    <source>
        <dbReference type="SAM" id="Phobius"/>
    </source>
</evidence>
<name>A0A1G2ELT1_9BACT</name>
<dbReference type="GO" id="GO:0005886">
    <property type="term" value="C:plasma membrane"/>
    <property type="evidence" value="ECO:0007669"/>
    <property type="project" value="TreeGrafter"/>
</dbReference>
<proteinExistence type="predicted"/>
<protein>
    <recommendedName>
        <fullName evidence="7">POTRA domain-containing protein</fullName>
    </recommendedName>
</protein>
<keyword evidence="5" id="KW-0131">Cell cycle</keyword>
<evidence type="ECO:0000256" key="5">
    <source>
        <dbReference type="ARBA" id="ARBA00023306"/>
    </source>
</evidence>
<keyword evidence="2" id="KW-0132">Cell division</keyword>
<dbReference type="Gene3D" id="3.10.20.310">
    <property type="entry name" value="membrane protein fhac"/>
    <property type="match status" value="1"/>
</dbReference>
<feature type="transmembrane region" description="Helical" evidence="6">
    <location>
        <begin position="20"/>
        <end position="39"/>
    </location>
</feature>
<dbReference type="STRING" id="1801677.A2365_02540"/>
<evidence type="ECO:0000256" key="3">
    <source>
        <dbReference type="ARBA" id="ARBA00022692"/>
    </source>
</evidence>
<dbReference type="PANTHER" id="PTHR37820">
    <property type="entry name" value="CELL DIVISION PROTEIN DIVIB"/>
    <property type="match status" value="1"/>
</dbReference>
<evidence type="ECO:0000256" key="2">
    <source>
        <dbReference type="ARBA" id="ARBA00022618"/>
    </source>
</evidence>
<dbReference type="PANTHER" id="PTHR37820:SF1">
    <property type="entry name" value="CELL DIVISION PROTEIN FTSQ"/>
    <property type="match status" value="1"/>
</dbReference>
<dbReference type="GO" id="GO:0051301">
    <property type="term" value="P:cell division"/>
    <property type="evidence" value="ECO:0007669"/>
    <property type="project" value="UniProtKB-KW"/>
</dbReference>
<evidence type="ECO:0000313" key="8">
    <source>
        <dbReference type="EMBL" id="OGZ26745.1"/>
    </source>
</evidence>
<evidence type="ECO:0000259" key="7">
    <source>
        <dbReference type="Pfam" id="PF08478"/>
    </source>
</evidence>
<comment type="caution">
    <text evidence="8">The sequence shown here is derived from an EMBL/GenBank/DDBJ whole genome shotgun (WGS) entry which is preliminary data.</text>
</comment>
<keyword evidence="6" id="KW-0472">Membrane</keyword>
<organism evidence="8 9">
    <name type="scientific">Candidatus Nealsonbacteria bacterium RIFOXYB1_FULL_40_15</name>
    <dbReference type="NCBI Taxonomy" id="1801677"/>
    <lineage>
        <taxon>Bacteria</taxon>
        <taxon>Candidatus Nealsoniibacteriota</taxon>
    </lineage>
</organism>
<keyword evidence="4 6" id="KW-1133">Transmembrane helix</keyword>
<evidence type="ECO:0000256" key="4">
    <source>
        <dbReference type="ARBA" id="ARBA00022989"/>
    </source>
</evidence>
<dbReference type="InterPro" id="IPR050487">
    <property type="entry name" value="FtsQ_DivIB"/>
</dbReference>
<evidence type="ECO:0000256" key="1">
    <source>
        <dbReference type="ARBA" id="ARBA00022475"/>
    </source>
</evidence>
<keyword evidence="1" id="KW-1003">Cell membrane</keyword>
<gene>
    <name evidence="8" type="ORF">A2365_02540</name>
</gene>
<dbReference type="Proteomes" id="UP000177740">
    <property type="component" value="Unassembled WGS sequence"/>
</dbReference>